<dbReference type="EMBL" id="CP013140">
    <property type="protein sequence ID" value="ALN55423.1"/>
    <property type="molecule type" value="Genomic_DNA"/>
</dbReference>
<dbReference type="PATRIC" id="fig|69.6.peg.70"/>
<name>A0A0S2DAF6_LYSEN</name>
<reference evidence="2 3" key="1">
    <citation type="submission" date="2015-11" db="EMBL/GenBank/DDBJ databases">
        <title>Genome sequences of Lysobacter enzymogenes strain C3 and Lysobacter antibioticus ATCC 29479.</title>
        <authorList>
            <person name="Kobayashi D.Y."/>
        </authorList>
    </citation>
    <scope>NUCLEOTIDE SEQUENCE [LARGE SCALE GENOMIC DNA]</scope>
    <source>
        <strain evidence="2 3">C3</strain>
    </source>
</reference>
<gene>
    <name evidence="2" type="ORF">GLE_0064</name>
</gene>
<organism evidence="2 3">
    <name type="scientific">Lysobacter enzymogenes</name>
    <dbReference type="NCBI Taxonomy" id="69"/>
    <lineage>
        <taxon>Bacteria</taxon>
        <taxon>Pseudomonadati</taxon>
        <taxon>Pseudomonadota</taxon>
        <taxon>Gammaproteobacteria</taxon>
        <taxon>Lysobacterales</taxon>
        <taxon>Lysobacteraceae</taxon>
        <taxon>Lysobacter</taxon>
    </lineage>
</organism>
<feature type="region of interest" description="Disordered" evidence="1">
    <location>
        <begin position="1"/>
        <end position="38"/>
    </location>
</feature>
<dbReference type="Proteomes" id="UP000061569">
    <property type="component" value="Chromosome"/>
</dbReference>
<dbReference type="KEGG" id="lez:GLE_0064"/>
<evidence type="ECO:0000256" key="1">
    <source>
        <dbReference type="SAM" id="MobiDB-lite"/>
    </source>
</evidence>
<evidence type="ECO:0000313" key="3">
    <source>
        <dbReference type="Proteomes" id="UP000061569"/>
    </source>
</evidence>
<sequence>MNPSSRHCPSQPVAPAAGAARRSRERAGCAARVRTPRP</sequence>
<dbReference type="AlphaFoldDB" id="A0A0S2DAF6"/>
<evidence type="ECO:0000313" key="2">
    <source>
        <dbReference type="EMBL" id="ALN55423.1"/>
    </source>
</evidence>
<proteinExistence type="predicted"/>
<dbReference type="STRING" id="69.GLE_0064"/>
<protein>
    <submittedName>
        <fullName evidence="2">Uncharacterized protein</fullName>
    </submittedName>
</protein>
<accession>A0A0S2DAF6</accession>